<evidence type="ECO:0000313" key="1">
    <source>
        <dbReference type="EMBL" id="GMH18670.1"/>
    </source>
</evidence>
<dbReference type="SUPFAM" id="SSF56112">
    <property type="entry name" value="Protein kinase-like (PK-like)"/>
    <property type="match status" value="1"/>
</dbReference>
<dbReference type="InterPro" id="IPR011009">
    <property type="entry name" value="Kinase-like_dom_sf"/>
</dbReference>
<comment type="caution">
    <text evidence="1">The sequence shown here is derived from an EMBL/GenBank/DDBJ whole genome shotgun (WGS) entry which is preliminary data.</text>
</comment>
<gene>
    <name evidence="1" type="ORF">Nepgr_020511</name>
</gene>
<organism evidence="1 2">
    <name type="scientific">Nepenthes gracilis</name>
    <name type="common">Slender pitcher plant</name>
    <dbReference type="NCBI Taxonomy" id="150966"/>
    <lineage>
        <taxon>Eukaryota</taxon>
        <taxon>Viridiplantae</taxon>
        <taxon>Streptophyta</taxon>
        <taxon>Embryophyta</taxon>
        <taxon>Tracheophyta</taxon>
        <taxon>Spermatophyta</taxon>
        <taxon>Magnoliopsida</taxon>
        <taxon>eudicotyledons</taxon>
        <taxon>Gunneridae</taxon>
        <taxon>Pentapetalae</taxon>
        <taxon>Caryophyllales</taxon>
        <taxon>Nepenthaceae</taxon>
        <taxon>Nepenthes</taxon>
    </lineage>
</organism>
<dbReference type="Proteomes" id="UP001279734">
    <property type="component" value="Unassembled WGS sequence"/>
</dbReference>
<accession>A0AAD3SWZ4</accession>
<name>A0AAD3SWZ4_NEPGR</name>
<dbReference type="EMBL" id="BSYO01000019">
    <property type="protein sequence ID" value="GMH18670.1"/>
    <property type="molecule type" value="Genomic_DNA"/>
</dbReference>
<dbReference type="Gene3D" id="1.10.510.10">
    <property type="entry name" value="Transferase(Phosphotransferase) domain 1"/>
    <property type="match status" value="1"/>
</dbReference>
<sequence length="141" mass="15990">MNGRYGLWFEESSNHPGKRFCLFPNSEPDFNLPVPSPFLKVMSYLSRFHHPNLIKLVRNYLEGDDRPLVSEFLPKGNLKNHLFTVALPMVFLVGAELTHYLAMSTISIVVDRSADGGFLCTEFNISFLVLSCEFASTTYHA</sequence>
<evidence type="ECO:0000313" key="2">
    <source>
        <dbReference type="Proteomes" id="UP001279734"/>
    </source>
</evidence>
<dbReference type="AlphaFoldDB" id="A0AAD3SWZ4"/>
<keyword evidence="2" id="KW-1185">Reference proteome</keyword>
<proteinExistence type="predicted"/>
<reference evidence="1" key="1">
    <citation type="submission" date="2023-05" db="EMBL/GenBank/DDBJ databases">
        <title>Nepenthes gracilis genome sequencing.</title>
        <authorList>
            <person name="Fukushima K."/>
        </authorList>
    </citation>
    <scope>NUCLEOTIDE SEQUENCE</scope>
    <source>
        <strain evidence="1">SING2019-196</strain>
    </source>
</reference>
<protein>
    <submittedName>
        <fullName evidence="1">Uncharacterized protein</fullName>
    </submittedName>
</protein>